<keyword evidence="18" id="KW-1185">Reference proteome</keyword>
<feature type="binding site" evidence="15">
    <location>
        <position position="100"/>
    </location>
    <ligand>
        <name>Zn(2+)</name>
        <dbReference type="ChEBI" id="CHEBI:29105"/>
        <label>2</label>
    </ligand>
</feature>
<dbReference type="GO" id="GO:0050897">
    <property type="term" value="F:cobalt ion binding"/>
    <property type="evidence" value="ECO:0007669"/>
    <property type="project" value="UniProtKB-UniRule"/>
</dbReference>
<proteinExistence type="inferred from homology"/>
<keyword evidence="10 15" id="KW-0220">Diaminopimelate biosynthesis</keyword>
<feature type="binding site" evidence="15">
    <location>
        <position position="163"/>
    </location>
    <ligand>
        <name>Zn(2+)</name>
        <dbReference type="ChEBI" id="CHEBI:29105"/>
        <label>1</label>
    </ligand>
</feature>
<keyword evidence="9 15" id="KW-0862">Zinc</keyword>
<dbReference type="InterPro" id="IPR005941">
    <property type="entry name" value="DapE_proteobac"/>
</dbReference>
<organism evidence="17 18">
    <name type="scientific">Suttonella ornithocola</name>
    <dbReference type="NCBI Taxonomy" id="279832"/>
    <lineage>
        <taxon>Bacteria</taxon>
        <taxon>Pseudomonadati</taxon>
        <taxon>Pseudomonadota</taxon>
        <taxon>Gammaproteobacteria</taxon>
        <taxon>Cardiobacteriales</taxon>
        <taxon>Cardiobacteriaceae</taxon>
        <taxon>Suttonella</taxon>
    </lineage>
</organism>
<dbReference type="InterPro" id="IPR011650">
    <property type="entry name" value="Peptidase_M20_dimer"/>
</dbReference>
<evidence type="ECO:0000256" key="5">
    <source>
        <dbReference type="ARBA" id="ARBA00022391"/>
    </source>
</evidence>
<feature type="active site" evidence="15">
    <location>
        <position position="69"/>
    </location>
</feature>
<dbReference type="EC" id="3.5.1.18" evidence="4 15"/>
<dbReference type="GO" id="GO:0008777">
    <property type="term" value="F:acetylornithine deacetylase activity"/>
    <property type="evidence" value="ECO:0007669"/>
    <property type="project" value="TreeGrafter"/>
</dbReference>
<name>A0A380MTR6_9GAMM</name>
<dbReference type="CDD" id="cd03891">
    <property type="entry name" value="M20_DapE_proteobac"/>
    <property type="match status" value="1"/>
</dbReference>
<dbReference type="InterPro" id="IPR036264">
    <property type="entry name" value="Bact_exopeptidase_dim_dom"/>
</dbReference>
<evidence type="ECO:0000256" key="14">
    <source>
        <dbReference type="ARBA" id="ARBA00051301"/>
    </source>
</evidence>
<evidence type="ECO:0000256" key="3">
    <source>
        <dbReference type="ARBA" id="ARBA00011738"/>
    </source>
</evidence>
<evidence type="ECO:0000256" key="7">
    <source>
        <dbReference type="ARBA" id="ARBA00022723"/>
    </source>
</evidence>
<reference evidence="17 18" key="1">
    <citation type="submission" date="2018-06" db="EMBL/GenBank/DDBJ databases">
        <authorList>
            <consortium name="Pathogen Informatics"/>
            <person name="Doyle S."/>
        </authorList>
    </citation>
    <scope>NUCLEOTIDE SEQUENCE [LARGE SCALE GENOMIC DNA]</scope>
    <source>
        <strain evidence="17 18">NCTC13337</strain>
    </source>
</reference>
<comment type="pathway">
    <text evidence="1 15">Amino-acid biosynthesis; L-lysine biosynthesis via DAP pathway; LL-2,6-diaminopimelate from (S)-tetrahydrodipicolinate (succinylase route): step 3/3.</text>
</comment>
<feature type="binding site" evidence="15">
    <location>
        <position position="100"/>
    </location>
    <ligand>
        <name>Zn(2+)</name>
        <dbReference type="ChEBI" id="CHEBI:29105"/>
        <label>1</label>
    </ligand>
</feature>
<evidence type="ECO:0000256" key="1">
    <source>
        <dbReference type="ARBA" id="ARBA00005130"/>
    </source>
</evidence>
<gene>
    <name evidence="15 17" type="primary">dapE</name>
    <name evidence="17" type="ORF">NCTC13337_01665</name>
</gene>
<dbReference type="OrthoDB" id="9809784at2"/>
<dbReference type="NCBIfam" id="NF009557">
    <property type="entry name" value="PRK13009.1"/>
    <property type="match status" value="1"/>
</dbReference>
<dbReference type="AlphaFoldDB" id="A0A380MTR6"/>
<keyword evidence="6 15" id="KW-0028">Amino-acid biosynthesis</keyword>
<evidence type="ECO:0000256" key="8">
    <source>
        <dbReference type="ARBA" id="ARBA00022801"/>
    </source>
</evidence>
<feature type="active site" description="Proton acceptor" evidence="15">
    <location>
        <position position="134"/>
    </location>
</feature>
<protein>
    <recommendedName>
        <fullName evidence="5 15">Succinyl-diaminopimelate desuccinylase</fullName>
        <shortName evidence="15">SDAP desuccinylase</shortName>
        <ecNumber evidence="4 15">3.5.1.18</ecNumber>
    </recommendedName>
    <alternativeName>
        <fullName evidence="13 15">N-succinyl-LL-2,6-diaminoheptanedioate amidohydrolase</fullName>
    </alternativeName>
</protein>
<keyword evidence="7 15" id="KW-0479">Metal-binding</keyword>
<evidence type="ECO:0000256" key="13">
    <source>
        <dbReference type="ARBA" id="ARBA00031891"/>
    </source>
</evidence>
<evidence type="ECO:0000256" key="4">
    <source>
        <dbReference type="ARBA" id="ARBA00011921"/>
    </source>
</evidence>
<dbReference type="EMBL" id="UHIC01000001">
    <property type="protein sequence ID" value="SUO95955.1"/>
    <property type="molecule type" value="Genomic_DNA"/>
</dbReference>
<sequence length="385" mass="42450">MENATFNLLKTLLTHASVSPNDAGCMEEICHLFSDTNANIRYLDKNQTKNLLISHGSASPHIVFVGHTDVVPAGDESDWQSPPFTPTIRDGKLYARGAADMKSGVAAMTIAMRRLILEYPNHIGTLSLLLTSDEEADASDGIQAVLPQLTNENIHFDYAIVGEPTANHQLGDTARNGRRGSLNLKLTVQGRQGHVAYPEQIKNPIHGLGEIIAAISAIQWDTGNQFFPPTSCQFSNISGGTGAENVIPERVQAMVNWRYNTEQTENEIKTRIETLVQTICEQRDLHPTFQWRLSGEPFATENKILMQALASASEKHTHQKLIFNTAGGTSDARFMAKYGADTVEYGVCNASIHKIDEHVEVADLAPLTAVYRDTIINLWQNHVNH</sequence>
<dbReference type="UniPathway" id="UPA00034">
    <property type="reaction ID" value="UER00021"/>
</dbReference>
<comment type="function">
    <text evidence="15">Catalyzes the hydrolysis of N-succinyl-L,L-diaminopimelic acid (SDAP), forming succinate and LL-2,6-diaminopimelate (DAP), an intermediate involved in the bacterial biosynthesis of lysine and meso-diaminopimelic acid, an essential component of bacterial cell walls.</text>
</comment>
<evidence type="ECO:0000256" key="12">
    <source>
        <dbReference type="ARBA" id="ARBA00023285"/>
    </source>
</evidence>
<evidence type="ECO:0000259" key="16">
    <source>
        <dbReference type="Pfam" id="PF07687"/>
    </source>
</evidence>
<keyword evidence="12 15" id="KW-0170">Cobalt</keyword>
<dbReference type="Proteomes" id="UP000254601">
    <property type="component" value="Unassembled WGS sequence"/>
</dbReference>
<comment type="subunit">
    <text evidence="3 15">Homodimer.</text>
</comment>
<evidence type="ECO:0000256" key="11">
    <source>
        <dbReference type="ARBA" id="ARBA00023154"/>
    </source>
</evidence>
<dbReference type="GO" id="GO:0019877">
    <property type="term" value="P:diaminopimelate biosynthetic process"/>
    <property type="evidence" value="ECO:0007669"/>
    <property type="project" value="UniProtKB-UniRule"/>
</dbReference>
<dbReference type="SUPFAM" id="SSF55031">
    <property type="entry name" value="Bacterial exopeptidase dimerisation domain"/>
    <property type="match status" value="1"/>
</dbReference>
<evidence type="ECO:0000313" key="18">
    <source>
        <dbReference type="Proteomes" id="UP000254601"/>
    </source>
</evidence>
<comment type="catalytic activity">
    <reaction evidence="14 15">
        <text>N-succinyl-(2S,6S)-2,6-diaminopimelate + H2O = (2S,6S)-2,6-diaminopimelate + succinate</text>
        <dbReference type="Rhea" id="RHEA:22608"/>
        <dbReference type="ChEBI" id="CHEBI:15377"/>
        <dbReference type="ChEBI" id="CHEBI:30031"/>
        <dbReference type="ChEBI" id="CHEBI:57609"/>
        <dbReference type="ChEBI" id="CHEBI:58087"/>
        <dbReference type="EC" id="3.5.1.18"/>
    </reaction>
</comment>
<dbReference type="GO" id="GO:0009014">
    <property type="term" value="F:succinyl-diaminopimelate desuccinylase activity"/>
    <property type="evidence" value="ECO:0007669"/>
    <property type="project" value="UniProtKB-UniRule"/>
</dbReference>
<dbReference type="HAMAP" id="MF_01690">
    <property type="entry name" value="DapE"/>
    <property type="match status" value="1"/>
</dbReference>
<feature type="binding site" evidence="15">
    <location>
        <position position="67"/>
    </location>
    <ligand>
        <name>Zn(2+)</name>
        <dbReference type="ChEBI" id="CHEBI:29105"/>
        <label>1</label>
    </ligand>
</feature>
<dbReference type="GO" id="GO:0009089">
    <property type="term" value="P:lysine biosynthetic process via diaminopimelate"/>
    <property type="evidence" value="ECO:0007669"/>
    <property type="project" value="UniProtKB-UniRule"/>
</dbReference>
<dbReference type="GO" id="GO:0008270">
    <property type="term" value="F:zinc ion binding"/>
    <property type="evidence" value="ECO:0007669"/>
    <property type="project" value="UniProtKB-UniRule"/>
</dbReference>
<dbReference type="PANTHER" id="PTHR43808">
    <property type="entry name" value="ACETYLORNITHINE DEACETYLASE"/>
    <property type="match status" value="1"/>
</dbReference>
<comment type="cofactor">
    <cofactor evidence="15">
        <name>Zn(2+)</name>
        <dbReference type="ChEBI" id="CHEBI:29105"/>
    </cofactor>
    <cofactor evidence="15">
        <name>Co(2+)</name>
        <dbReference type="ChEBI" id="CHEBI:48828"/>
    </cofactor>
    <text evidence="15">Binds 2 Zn(2+) or Co(2+) ions per subunit.</text>
</comment>
<keyword evidence="8 15" id="KW-0378">Hydrolase</keyword>
<dbReference type="Pfam" id="PF01546">
    <property type="entry name" value="Peptidase_M20"/>
    <property type="match status" value="1"/>
</dbReference>
<dbReference type="NCBIfam" id="TIGR01246">
    <property type="entry name" value="dapE_proteo"/>
    <property type="match status" value="1"/>
</dbReference>
<dbReference type="Gene3D" id="3.40.630.10">
    <property type="entry name" value="Zn peptidases"/>
    <property type="match status" value="2"/>
</dbReference>
<comment type="similarity">
    <text evidence="2 15">Belongs to the peptidase M20A family. DapE subfamily.</text>
</comment>
<keyword evidence="11 15" id="KW-0457">Lysine biosynthesis</keyword>
<evidence type="ECO:0000256" key="9">
    <source>
        <dbReference type="ARBA" id="ARBA00022833"/>
    </source>
</evidence>
<evidence type="ECO:0000256" key="6">
    <source>
        <dbReference type="ARBA" id="ARBA00022605"/>
    </source>
</evidence>
<dbReference type="Pfam" id="PF07687">
    <property type="entry name" value="M20_dimer"/>
    <property type="match status" value="1"/>
</dbReference>
<feature type="binding site" evidence="15">
    <location>
        <position position="135"/>
    </location>
    <ligand>
        <name>Zn(2+)</name>
        <dbReference type="ChEBI" id="CHEBI:29105"/>
        <label>2</label>
    </ligand>
</feature>
<evidence type="ECO:0000256" key="15">
    <source>
        <dbReference type="HAMAP-Rule" id="MF_01690"/>
    </source>
</evidence>
<evidence type="ECO:0000256" key="10">
    <source>
        <dbReference type="ARBA" id="ARBA00022915"/>
    </source>
</evidence>
<dbReference type="RefSeq" id="WP_072576607.1">
    <property type="nucleotide sequence ID" value="NZ_LWHB01000085.1"/>
</dbReference>
<evidence type="ECO:0000313" key="17">
    <source>
        <dbReference type="EMBL" id="SUO95955.1"/>
    </source>
</evidence>
<dbReference type="InterPro" id="IPR050072">
    <property type="entry name" value="Peptidase_M20A"/>
</dbReference>
<accession>A0A380MTR6</accession>
<dbReference type="SUPFAM" id="SSF53187">
    <property type="entry name" value="Zn-dependent exopeptidases"/>
    <property type="match status" value="1"/>
</dbReference>
<dbReference type="InterPro" id="IPR002933">
    <property type="entry name" value="Peptidase_M20"/>
</dbReference>
<evidence type="ECO:0000256" key="2">
    <source>
        <dbReference type="ARBA" id="ARBA00006746"/>
    </source>
</evidence>
<dbReference type="GO" id="GO:0006526">
    <property type="term" value="P:L-arginine biosynthetic process"/>
    <property type="evidence" value="ECO:0007669"/>
    <property type="project" value="TreeGrafter"/>
</dbReference>
<feature type="binding site" evidence="15">
    <location>
        <position position="353"/>
    </location>
    <ligand>
        <name>Zn(2+)</name>
        <dbReference type="ChEBI" id="CHEBI:29105"/>
        <label>2</label>
    </ligand>
</feature>
<dbReference type="PANTHER" id="PTHR43808:SF31">
    <property type="entry name" value="N-ACETYL-L-CITRULLINE DEACETYLASE"/>
    <property type="match status" value="1"/>
</dbReference>
<feature type="domain" description="Peptidase M20 dimerisation" evidence="16">
    <location>
        <begin position="176"/>
        <end position="282"/>
    </location>
</feature>